<comment type="similarity">
    <text evidence="1">Belongs to the AHA1 family.</text>
</comment>
<dbReference type="InterPro" id="IPR013538">
    <property type="entry name" value="ASHA1/2-like_C"/>
</dbReference>
<dbReference type="Gene3D" id="3.30.530.20">
    <property type="match status" value="1"/>
</dbReference>
<comment type="caution">
    <text evidence="3">The sequence shown here is derived from an EMBL/GenBank/DDBJ whole genome shotgun (WGS) entry which is preliminary data.</text>
</comment>
<protein>
    <submittedName>
        <fullName evidence="3">SRPBCC domain-containing protein</fullName>
    </submittedName>
</protein>
<evidence type="ECO:0000256" key="1">
    <source>
        <dbReference type="ARBA" id="ARBA00006817"/>
    </source>
</evidence>
<dbReference type="CDD" id="cd08899">
    <property type="entry name" value="SRPBCC_CalC_Aha1-like_6"/>
    <property type="match status" value="1"/>
</dbReference>
<accession>A0ABP4WQR7</accession>
<dbReference type="Proteomes" id="UP001500506">
    <property type="component" value="Unassembled WGS sequence"/>
</dbReference>
<dbReference type="Pfam" id="PF08327">
    <property type="entry name" value="AHSA1"/>
    <property type="match status" value="1"/>
</dbReference>
<gene>
    <name evidence="3" type="ORF">GCM10009747_12380</name>
</gene>
<evidence type="ECO:0000313" key="3">
    <source>
        <dbReference type="EMBL" id="GAA1755702.1"/>
    </source>
</evidence>
<dbReference type="EMBL" id="BAAANH010000002">
    <property type="protein sequence ID" value="GAA1755702.1"/>
    <property type="molecule type" value="Genomic_DNA"/>
</dbReference>
<feature type="domain" description="Activator of Hsp90 ATPase homologue 1/2-like C-terminal" evidence="2">
    <location>
        <begin position="37"/>
        <end position="149"/>
    </location>
</feature>
<name>A0ABP4WQR7_9MICO</name>
<sequence>MVDIAAQLDAVERAVRTDDVDGTPARVQTLVQTYPSPIDDVWDALTSAERIARWFLPISGDLRLGGQYQLEGNAGGTVQSCEPPHEGRAHFGITWEFGGGGETWVTVHLESVGAERTRIELEHVAPASVVPDEIWQQFGPAGTGIGWDQGLLGLSLHLTDPDARPDDPAAWSLSDEGRAFMRGSADAWAEAQAADGVDLETARAAAAATFAMYTGEAPGPM</sequence>
<organism evidence="3 4">
    <name type="scientific">Agromyces humatus</name>
    <dbReference type="NCBI Taxonomy" id="279573"/>
    <lineage>
        <taxon>Bacteria</taxon>
        <taxon>Bacillati</taxon>
        <taxon>Actinomycetota</taxon>
        <taxon>Actinomycetes</taxon>
        <taxon>Micrococcales</taxon>
        <taxon>Microbacteriaceae</taxon>
        <taxon>Agromyces</taxon>
    </lineage>
</organism>
<evidence type="ECO:0000313" key="4">
    <source>
        <dbReference type="Proteomes" id="UP001500506"/>
    </source>
</evidence>
<proteinExistence type="inferred from homology"/>
<dbReference type="RefSeq" id="WP_232497131.1">
    <property type="nucleotide sequence ID" value="NZ_BAAANH010000002.1"/>
</dbReference>
<dbReference type="InterPro" id="IPR023393">
    <property type="entry name" value="START-like_dom_sf"/>
</dbReference>
<dbReference type="SUPFAM" id="SSF55961">
    <property type="entry name" value="Bet v1-like"/>
    <property type="match status" value="1"/>
</dbReference>
<reference evidence="4" key="1">
    <citation type="journal article" date="2019" name="Int. J. Syst. Evol. Microbiol.">
        <title>The Global Catalogue of Microorganisms (GCM) 10K type strain sequencing project: providing services to taxonomists for standard genome sequencing and annotation.</title>
        <authorList>
            <consortium name="The Broad Institute Genomics Platform"/>
            <consortium name="The Broad Institute Genome Sequencing Center for Infectious Disease"/>
            <person name="Wu L."/>
            <person name="Ma J."/>
        </authorList>
    </citation>
    <scope>NUCLEOTIDE SEQUENCE [LARGE SCALE GENOMIC DNA]</scope>
    <source>
        <strain evidence="4">JCM 14319</strain>
    </source>
</reference>
<evidence type="ECO:0000259" key="2">
    <source>
        <dbReference type="Pfam" id="PF08327"/>
    </source>
</evidence>
<keyword evidence="4" id="KW-1185">Reference proteome</keyword>